<feature type="non-terminal residue" evidence="1">
    <location>
        <position position="1"/>
    </location>
</feature>
<dbReference type="EMBL" id="UINC01000152">
    <property type="protein sequence ID" value="SUZ50080.1"/>
    <property type="molecule type" value="Genomic_DNA"/>
</dbReference>
<accession>A0A381N623</accession>
<gene>
    <name evidence="1" type="ORF">METZ01_LOCUS2934</name>
</gene>
<protein>
    <submittedName>
        <fullName evidence="1">Uncharacterized protein</fullName>
    </submittedName>
</protein>
<reference evidence="1" key="1">
    <citation type="submission" date="2018-05" db="EMBL/GenBank/DDBJ databases">
        <authorList>
            <person name="Lanie J.A."/>
            <person name="Ng W.-L."/>
            <person name="Kazmierczak K.M."/>
            <person name="Andrzejewski T.M."/>
            <person name="Davidsen T.M."/>
            <person name="Wayne K.J."/>
            <person name="Tettelin H."/>
            <person name="Glass J.I."/>
            <person name="Rusch D."/>
            <person name="Podicherti R."/>
            <person name="Tsui H.-C.T."/>
            <person name="Winkler M.E."/>
        </authorList>
    </citation>
    <scope>NUCLEOTIDE SEQUENCE</scope>
</reference>
<organism evidence="1">
    <name type="scientific">marine metagenome</name>
    <dbReference type="NCBI Taxonomy" id="408172"/>
    <lineage>
        <taxon>unclassified sequences</taxon>
        <taxon>metagenomes</taxon>
        <taxon>ecological metagenomes</taxon>
    </lineage>
</organism>
<feature type="non-terminal residue" evidence="1">
    <location>
        <position position="59"/>
    </location>
</feature>
<dbReference type="AlphaFoldDB" id="A0A381N623"/>
<name>A0A381N623_9ZZZZ</name>
<proteinExistence type="predicted"/>
<sequence>VKTPTQNLTIKLALVALIFSFTPVNAQDDAASSEGSVEEITVTGSQIKGAKITGSLPVS</sequence>
<evidence type="ECO:0000313" key="1">
    <source>
        <dbReference type="EMBL" id="SUZ50080.1"/>
    </source>
</evidence>